<dbReference type="GO" id="GO:0003723">
    <property type="term" value="F:RNA binding"/>
    <property type="evidence" value="ECO:0007669"/>
    <property type="project" value="TreeGrafter"/>
</dbReference>
<dbReference type="InterPro" id="IPR001650">
    <property type="entry name" value="Helicase_C-like"/>
</dbReference>
<dbReference type="VEuPathDB" id="FungiDB:BCV72DRAFT_22509"/>
<evidence type="ECO:0000256" key="1">
    <source>
        <dbReference type="ARBA" id="ARBA00004123"/>
    </source>
</evidence>
<evidence type="ECO:0000256" key="6">
    <source>
        <dbReference type="ARBA" id="ARBA00023242"/>
    </source>
</evidence>
<dbReference type="GO" id="GO:0034458">
    <property type="term" value="F:3'-5' RNA helicase activity"/>
    <property type="evidence" value="ECO:0007669"/>
    <property type="project" value="TreeGrafter"/>
</dbReference>
<keyword evidence="4" id="KW-0347">Helicase</keyword>
<dbReference type="PANTHER" id="PTHR18934">
    <property type="entry name" value="ATP-DEPENDENT RNA HELICASE"/>
    <property type="match status" value="1"/>
</dbReference>
<evidence type="ECO:0000256" key="7">
    <source>
        <dbReference type="ARBA" id="ARBA00038040"/>
    </source>
</evidence>
<dbReference type="Pfam" id="PF04408">
    <property type="entry name" value="WHD_HA2"/>
    <property type="match status" value="1"/>
</dbReference>
<protein>
    <submittedName>
        <fullName evidence="9">P-loop containing nucleoside triphosphate hydrolase protein</fullName>
    </submittedName>
</protein>
<keyword evidence="2" id="KW-0547">Nucleotide-binding</keyword>
<dbReference type="GO" id="GO:0000398">
    <property type="term" value="P:mRNA splicing, via spliceosome"/>
    <property type="evidence" value="ECO:0007669"/>
    <property type="project" value="UniProtKB-ARBA"/>
</dbReference>
<comment type="similarity">
    <text evidence="7">Belongs to the DEAD box helicase family. DEAH subfamily. PRP16 sub-subfamily.</text>
</comment>
<dbReference type="GO" id="GO:0005634">
    <property type="term" value="C:nucleus"/>
    <property type="evidence" value="ECO:0007669"/>
    <property type="project" value="UniProtKB-SubCell"/>
</dbReference>
<dbReference type="InterPro" id="IPR048333">
    <property type="entry name" value="HA2_WH"/>
</dbReference>
<dbReference type="PROSITE" id="PS51194">
    <property type="entry name" value="HELICASE_CTER"/>
    <property type="match status" value="1"/>
</dbReference>
<comment type="subcellular location">
    <subcellularLocation>
        <location evidence="1">Nucleus</location>
    </subcellularLocation>
</comment>
<dbReference type="FunFam" id="1.20.120.1080:FF:000018">
    <property type="entry name" value="Pre-mRNA-splicing factor ATP-dependent RNA helicase prp16"/>
    <property type="match status" value="1"/>
</dbReference>
<dbReference type="GO" id="GO:0005524">
    <property type="term" value="F:ATP binding"/>
    <property type="evidence" value="ECO:0007669"/>
    <property type="project" value="UniProtKB-KW"/>
</dbReference>
<dbReference type="GO" id="GO:0016787">
    <property type="term" value="F:hydrolase activity"/>
    <property type="evidence" value="ECO:0007669"/>
    <property type="project" value="UniProtKB-KW"/>
</dbReference>
<dbReference type="SMART" id="SM00847">
    <property type="entry name" value="HA2"/>
    <property type="match status" value="1"/>
</dbReference>
<keyword evidence="5" id="KW-0067">ATP-binding</keyword>
<dbReference type="AlphaFoldDB" id="A0A1X0QWA9"/>
<evidence type="ECO:0000256" key="5">
    <source>
        <dbReference type="ARBA" id="ARBA00022840"/>
    </source>
</evidence>
<evidence type="ECO:0000256" key="3">
    <source>
        <dbReference type="ARBA" id="ARBA00022801"/>
    </source>
</evidence>
<keyword evidence="3 9" id="KW-0378">Hydrolase</keyword>
<evidence type="ECO:0000256" key="4">
    <source>
        <dbReference type="ARBA" id="ARBA00022806"/>
    </source>
</evidence>
<organism evidence="9">
    <name type="scientific">Rhizopus microsporus var. microsporus</name>
    <dbReference type="NCBI Taxonomy" id="86635"/>
    <lineage>
        <taxon>Eukaryota</taxon>
        <taxon>Fungi</taxon>
        <taxon>Fungi incertae sedis</taxon>
        <taxon>Mucoromycota</taxon>
        <taxon>Mucoromycotina</taxon>
        <taxon>Mucoromycetes</taxon>
        <taxon>Mucorales</taxon>
        <taxon>Mucorineae</taxon>
        <taxon>Rhizopodaceae</taxon>
        <taxon>Rhizopus</taxon>
    </lineage>
</organism>
<reference evidence="9" key="1">
    <citation type="journal article" date="2016" name="Proc. Natl. Acad. Sci. U.S.A.">
        <title>Lipid metabolic changes in an early divergent fungus govern the establishment of a mutualistic symbiosis with endobacteria.</title>
        <authorList>
            <person name="Lastovetsky O.A."/>
            <person name="Gaspar M.L."/>
            <person name="Mondo S.J."/>
            <person name="LaButti K.M."/>
            <person name="Sandor L."/>
            <person name="Grigoriev I.V."/>
            <person name="Henry S.A."/>
            <person name="Pawlowska T.E."/>
        </authorList>
    </citation>
    <scope>NUCLEOTIDE SEQUENCE [LARGE SCALE GENOMIC DNA]</scope>
    <source>
        <strain evidence="9">ATCC 52814</strain>
    </source>
</reference>
<proteinExistence type="inferred from homology"/>
<feature type="domain" description="Helicase C-terminal" evidence="8">
    <location>
        <begin position="1"/>
        <end position="85"/>
    </location>
</feature>
<name>A0A1X0QWA9_RHIZD</name>
<keyword evidence="6" id="KW-0539">Nucleus</keyword>
<evidence type="ECO:0000259" key="8">
    <source>
        <dbReference type="PROSITE" id="PS51194"/>
    </source>
</evidence>
<dbReference type="Proteomes" id="UP000242414">
    <property type="component" value="Unassembled WGS sequence"/>
</dbReference>
<dbReference type="SUPFAM" id="SSF52540">
    <property type="entry name" value="P-loop containing nucleoside triphosphate hydrolases"/>
    <property type="match status" value="1"/>
</dbReference>
<dbReference type="Gene3D" id="3.40.50.300">
    <property type="entry name" value="P-loop containing nucleotide triphosphate hydrolases"/>
    <property type="match status" value="1"/>
</dbReference>
<dbReference type="OrthoDB" id="10253254at2759"/>
<dbReference type="EMBL" id="KV921983">
    <property type="protein sequence ID" value="ORE04032.1"/>
    <property type="molecule type" value="Genomic_DNA"/>
</dbReference>
<sequence>MYVIDTGYCKLKVYNPRIGMDALQVTPISQANANQRSGRAGRTGPGVAYRLYTEEAYRNEMFVNNIPEIQRTNLASVVLQLKSLGVKNLLDFDFMDPPPQDNILNSMYQLWILGAFDDNGDLTEAGRKMNEFPVDPSLAKMLIAAEEHECTAEVLTIVSMLSVPSVFYRPKERQEESDAAREKFFVPESDHLTLLHVYTQWKINQ</sequence>
<dbReference type="PANTHER" id="PTHR18934:SF91">
    <property type="entry name" value="PRE-MRNA-SPLICING FACTOR ATP-DEPENDENT RNA HELICASE PRP16"/>
    <property type="match status" value="1"/>
</dbReference>
<dbReference type="InterPro" id="IPR027417">
    <property type="entry name" value="P-loop_NTPase"/>
</dbReference>
<dbReference type="InterPro" id="IPR007502">
    <property type="entry name" value="Helicase-assoc_dom"/>
</dbReference>
<accession>A0A1X0QWA9</accession>
<evidence type="ECO:0000256" key="2">
    <source>
        <dbReference type="ARBA" id="ARBA00022741"/>
    </source>
</evidence>
<dbReference type="Gene3D" id="1.20.120.1080">
    <property type="match status" value="1"/>
</dbReference>
<gene>
    <name evidence="9" type="ORF">BCV72DRAFT_22509</name>
</gene>
<evidence type="ECO:0000313" key="9">
    <source>
        <dbReference type="EMBL" id="ORE04032.1"/>
    </source>
</evidence>
<dbReference type="FunFam" id="3.40.50.300:FF:003016">
    <property type="entry name" value="DEAH-box helicase 9"/>
    <property type="match status" value="1"/>
</dbReference>
<dbReference type="Pfam" id="PF21010">
    <property type="entry name" value="HA2_C"/>
    <property type="match status" value="1"/>
</dbReference>